<dbReference type="AlphaFoldDB" id="A0A2M7Z4A2"/>
<organism evidence="1 2">
    <name type="scientific">Candidatus Nealsonbacteria bacterium CG_4_9_14_3_um_filter_37_13</name>
    <dbReference type="NCBI Taxonomy" id="1974695"/>
    <lineage>
        <taxon>Bacteria</taxon>
        <taxon>Candidatus Nealsoniibacteriota</taxon>
    </lineage>
</organism>
<evidence type="ECO:0000313" key="1">
    <source>
        <dbReference type="EMBL" id="PJA83975.1"/>
    </source>
</evidence>
<dbReference type="Proteomes" id="UP000231034">
    <property type="component" value="Unassembled WGS sequence"/>
</dbReference>
<name>A0A2M7Z4A2_9BACT</name>
<comment type="caution">
    <text evidence="1">The sequence shown here is derived from an EMBL/GenBank/DDBJ whole genome shotgun (WGS) entry which is preliminary data.</text>
</comment>
<protein>
    <submittedName>
        <fullName evidence="1">Uncharacterized protein</fullName>
    </submittedName>
</protein>
<reference evidence="2" key="1">
    <citation type="submission" date="2017-09" db="EMBL/GenBank/DDBJ databases">
        <title>Depth-based differentiation of microbial function through sediment-hosted aquifers and enrichment of novel symbionts in the deep terrestrial subsurface.</title>
        <authorList>
            <person name="Probst A.J."/>
            <person name="Ladd B."/>
            <person name="Jarett J.K."/>
            <person name="Geller-Mcgrath D.E."/>
            <person name="Sieber C.M.K."/>
            <person name="Emerson J.B."/>
            <person name="Anantharaman K."/>
            <person name="Thomas B.C."/>
            <person name="Malmstrom R."/>
            <person name="Stieglmeier M."/>
            <person name="Klingl A."/>
            <person name="Woyke T."/>
            <person name="Ryan C.M."/>
            <person name="Banfield J.F."/>
        </authorList>
    </citation>
    <scope>NUCLEOTIDE SEQUENCE [LARGE SCALE GENOMIC DNA]</scope>
</reference>
<dbReference type="EMBL" id="PFVR01000105">
    <property type="protein sequence ID" value="PJA83975.1"/>
    <property type="molecule type" value="Genomic_DNA"/>
</dbReference>
<proteinExistence type="predicted"/>
<gene>
    <name evidence="1" type="ORF">CO145_03035</name>
</gene>
<accession>A0A2M7Z4A2</accession>
<evidence type="ECO:0000313" key="2">
    <source>
        <dbReference type="Proteomes" id="UP000231034"/>
    </source>
</evidence>
<sequence length="78" mass="8709">MRGVGLSPTRIITIGDDGLSFFLQQEKTGSKQQNLWFCAQDPVFVPLDKLLPFPSTLFAKRKGLFRTHEGTKPADDPC</sequence>